<evidence type="ECO:0000256" key="4">
    <source>
        <dbReference type="ARBA" id="ARBA00022723"/>
    </source>
</evidence>
<comment type="cofactor">
    <cofactor evidence="8">
        <name>Zn(2+)</name>
        <dbReference type="ChEBI" id="CHEBI:29105"/>
    </cofactor>
    <text evidence="8">Binds 1 zinc ion per subunit.</text>
</comment>
<dbReference type="EMBL" id="QLOE01000004">
    <property type="protein sequence ID" value="RAO79203.1"/>
    <property type="molecule type" value="Genomic_DNA"/>
</dbReference>
<dbReference type="InterPro" id="IPR016432">
    <property type="entry name" value="RNP4"/>
</dbReference>
<dbReference type="GO" id="GO:0030677">
    <property type="term" value="C:ribonuclease P complex"/>
    <property type="evidence" value="ECO:0007669"/>
    <property type="project" value="UniProtKB-UniRule"/>
</dbReference>
<keyword evidence="7 8" id="KW-0862">Zinc</keyword>
<sequence length="138" mass="17252">MPRRRPPWVIRIARERIDILFQLADKEFLKHPERSHRYVELARRISKKYNLRIPRKWKRRFCKSCYRFLKPGYNCRIRLSKGKIHYHCLECGRIMRFPYIREKKIRRRNKIEYHTLKKRADEKIPISNNSTDRESRNQ</sequence>
<evidence type="ECO:0000256" key="6">
    <source>
        <dbReference type="ARBA" id="ARBA00022801"/>
    </source>
</evidence>
<dbReference type="GO" id="GO:0004526">
    <property type="term" value="F:ribonuclease P activity"/>
    <property type="evidence" value="ECO:0007669"/>
    <property type="project" value="UniProtKB-UniRule"/>
</dbReference>
<dbReference type="PANTHER" id="PTHR14742">
    <property type="entry name" value="RIBONUCLEASE P SUBUNIT P21"/>
    <property type="match status" value="1"/>
</dbReference>
<dbReference type="Gene3D" id="1.20.5.420">
    <property type="entry name" value="Immunoglobulin FC, subunit C"/>
    <property type="match status" value="1"/>
</dbReference>
<keyword evidence="10" id="KW-1185">Reference proteome</keyword>
<gene>
    <name evidence="8" type="primary">rnp4</name>
    <name evidence="9" type="ORF">DPC56_04595</name>
</gene>
<comment type="catalytic activity">
    <reaction evidence="8">
        <text>Endonucleolytic cleavage of RNA, removing 5'-extranucleotides from tRNA precursor.</text>
        <dbReference type="EC" id="3.1.26.5"/>
    </reaction>
</comment>
<evidence type="ECO:0000313" key="10">
    <source>
        <dbReference type="Proteomes" id="UP000249782"/>
    </source>
</evidence>
<organism evidence="9 10">
    <name type="scientific">Methanothermobacter tenebrarum</name>
    <dbReference type="NCBI Taxonomy" id="680118"/>
    <lineage>
        <taxon>Archaea</taxon>
        <taxon>Methanobacteriati</taxon>
        <taxon>Methanobacteriota</taxon>
        <taxon>Methanomada group</taxon>
        <taxon>Methanobacteria</taxon>
        <taxon>Methanobacteriales</taxon>
        <taxon>Methanobacteriaceae</taxon>
        <taxon>Methanothermobacter</taxon>
    </lineage>
</organism>
<dbReference type="EC" id="3.1.26.5" evidence="8"/>
<feature type="binding site" evidence="8">
    <location>
        <position position="62"/>
    </location>
    <ligand>
        <name>Zn(2+)</name>
        <dbReference type="ChEBI" id="CHEBI:29105"/>
    </ligand>
</feature>
<feature type="binding site" evidence="8">
    <location>
        <position position="91"/>
    </location>
    <ligand>
        <name>Zn(2+)</name>
        <dbReference type="ChEBI" id="CHEBI:29105"/>
    </ligand>
</feature>
<keyword evidence="4 8" id="KW-0479">Metal-binding</keyword>
<comment type="caution">
    <text evidence="9">The sequence shown here is derived from an EMBL/GenBank/DDBJ whole genome shotgun (WGS) entry which is preliminary data.</text>
</comment>
<comment type="function">
    <text evidence="8">Part of ribonuclease P, a protein complex that generates mature tRNA molecules by cleaving their 5'-ends.</text>
</comment>
<evidence type="ECO:0000256" key="2">
    <source>
        <dbReference type="ARBA" id="ARBA00022694"/>
    </source>
</evidence>
<keyword evidence="2 8" id="KW-0819">tRNA processing</keyword>
<comment type="subunit">
    <text evidence="8">Consists of a catalytic RNA component and at least 4-5 protein subunits.</text>
</comment>
<dbReference type="AlphaFoldDB" id="A0A328PD62"/>
<feature type="binding site" evidence="8">
    <location>
        <position position="88"/>
    </location>
    <ligand>
        <name>Zn(2+)</name>
        <dbReference type="ChEBI" id="CHEBI:29105"/>
    </ligand>
</feature>
<dbReference type="GO" id="GO:0005737">
    <property type="term" value="C:cytoplasm"/>
    <property type="evidence" value="ECO:0007669"/>
    <property type="project" value="UniProtKB-SubCell"/>
</dbReference>
<dbReference type="InterPro" id="IPR007175">
    <property type="entry name" value="Rpr2/Snm1/Rpp21"/>
</dbReference>
<name>A0A328PD62_9EURY</name>
<dbReference type="Proteomes" id="UP000249782">
    <property type="component" value="Unassembled WGS sequence"/>
</dbReference>
<dbReference type="RefSeq" id="WP_112093890.1">
    <property type="nucleotide sequence ID" value="NZ_QLOE01000004.1"/>
</dbReference>
<comment type="subcellular location">
    <subcellularLocation>
        <location evidence="8">Cytoplasm</location>
    </subcellularLocation>
</comment>
<dbReference type="HAMAP" id="MF_00757">
    <property type="entry name" value="RNase_P_4"/>
    <property type="match status" value="1"/>
</dbReference>
<keyword evidence="6 8" id="KW-0378">Hydrolase</keyword>
<dbReference type="OrthoDB" id="10058at2157"/>
<comment type="similarity">
    <text evidence="8">Belongs to the eukaryotic/archaeal RNase P protein component 4 family.</text>
</comment>
<evidence type="ECO:0000256" key="1">
    <source>
        <dbReference type="ARBA" id="ARBA00022490"/>
    </source>
</evidence>
<evidence type="ECO:0000256" key="3">
    <source>
        <dbReference type="ARBA" id="ARBA00022722"/>
    </source>
</evidence>
<evidence type="ECO:0000256" key="8">
    <source>
        <dbReference type="HAMAP-Rule" id="MF_00757"/>
    </source>
</evidence>
<reference evidence="9 10" key="1">
    <citation type="submission" date="2018-06" db="EMBL/GenBank/DDBJ databases">
        <title>Draft genome sequence of hyperthermophilic methanogen Methanothermobacter tenebrarum sp. MCM-B 1447.</title>
        <authorList>
            <person name="Pore S.D."/>
            <person name="Dagar S."/>
            <person name="Dhakephalkar P.K."/>
        </authorList>
    </citation>
    <scope>NUCLEOTIDE SEQUENCE [LARGE SCALE GENOMIC DNA]</scope>
    <source>
        <strain evidence="9 10">MCM B 1447</strain>
    </source>
</reference>
<keyword evidence="5 8" id="KW-0255">Endonuclease</keyword>
<dbReference type="Gene3D" id="6.20.50.20">
    <property type="match status" value="1"/>
</dbReference>
<evidence type="ECO:0000256" key="7">
    <source>
        <dbReference type="ARBA" id="ARBA00022833"/>
    </source>
</evidence>
<dbReference type="GO" id="GO:0001682">
    <property type="term" value="P:tRNA 5'-leader removal"/>
    <property type="evidence" value="ECO:0007669"/>
    <property type="project" value="UniProtKB-UniRule"/>
</dbReference>
<accession>A0A328PD62</accession>
<feature type="binding site" evidence="8">
    <location>
        <position position="65"/>
    </location>
    <ligand>
        <name>Zn(2+)</name>
        <dbReference type="ChEBI" id="CHEBI:29105"/>
    </ligand>
</feature>
<proteinExistence type="inferred from homology"/>
<protein>
    <recommendedName>
        <fullName evidence="8">Ribonuclease P protein component 4</fullName>
        <shortName evidence="8">RNase P component 4</shortName>
        <ecNumber evidence="8">3.1.26.5</ecNumber>
    </recommendedName>
    <alternativeName>
        <fullName evidence="8">Rpp21</fullName>
    </alternativeName>
</protein>
<dbReference type="Pfam" id="PF04032">
    <property type="entry name" value="Rpr2"/>
    <property type="match status" value="1"/>
</dbReference>
<evidence type="ECO:0000256" key="5">
    <source>
        <dbReference type="ARBA" id="ARBA00022759"/>
    </source>
</evidence>
<evidence type="ECO:0000313" key="9">
    <source>
        <dbReference type="EMBL" id="RAO79203.1"/>
    </source>
</evidence>
<keyword evidence="1 8" id="KW-0963">Cytoplasm</keyword>
<dbReference type="GO" id="GO:0008270">
    <property type="term" value="F:zinc ion binding"/>
    <property type="evidence" value="ECO:0007669"/>
    <property type="project" value="UniProtKB-UniRule"/>
</dbReference>
<dbReference type="PANTHER" id="PTHR14742:SF0">
    <property type="entry name" value="RIBONUCLEASE P PROTEIN SUBUNIT P21"/>
    <property type="match status" value="1"/>
</dbReference>
<keyword evidence="3 8" id="KW-0540">Nuclease</keyword>